<proteinExistence type="predicted"/>
<dbReference type="Gene3D" id="1.25.10.10">
    <property type="entry name" value="Leucine-rich Repeat Variant"/>
    <property type="match status" value="1"/>
</dbReference>
<organism evidence="1 2">
    <name type="scientific">Rhodoplanes serenus</name>
    <dbReference type="NCBI Taxonomy" id="200615"/>
    <lineage>
        <taxon>Bacteria</taxon>
        <taxon>Pseudomonadati</taxon>
        <taxon>Pseudomonadota</taxon>
        <taxon>Alphaproteobacteria</taxon>
        <taxon>Hyphomicrobiales</taxon>
        <taxon>Nitrobacteraceae</taxon>
        <taxon>Rhodoplanes</taxon>
    </lineage>
</organism>
<evidence type="ECO:0008006" key="3">
    <source>
        <dbReference type="Google" id="ProtNLM"/>
    </source>
</evidence>
<dbReference type="InterPro" id="IPR011989">
    <property type="entry name" value="ARM-like"/>
</dbReference>
<sequence length="209" mass="22691">MGLVKAVRIDSSGERPVQPSEPLDLSMRLAALDSPDAAERRRAVRDLAAEPDAVPALCARLIEERNLSVRTALFTTLIRLRSPAVVAGLLPLLRLDDANLRNEAIDALQDMPEEVGPFVETLLGDHDSDVRILAIQLLSTLAHPDAPRWLLGVVDTDSHVNVCAAATDCLAEVGGPEAIGPLRRLARRFAEEPFVAFAVDMAIRRIEGR</sequence>
<keyword evidence="2" id="KW-1185">Reference proteome</keyword>
<dbReference type="OrthoDB" id="7359267at2"/>
<dbReference type="RefSeq" id="WP_129607155.1">
    <property type="nucleotide sequence ID" value="NZ_UWOC01000003.1"/>
</dbReference>
<dbReference type="EMBL" id="UWOC01000003">
    <property type="protein sequence ID" value="VCU06948.1"/>
    <property type="molecule type" value="Genomic_DNA"/>
</dbReference>
<accession>A0A447CP69</accession>
<evidence type="ECO:0000313" key="2">
    <source>
        <dbReference type="Proteomes" id="UP000289200"/>
    </source>
</evidence>
<dbReference type="Proteomes" id="UP000289200">
    <property type="component" value="Unassembled WGS sequence"/>
</dbReference>
<evidence type="ECO:0000313" key="1">
    <source>
        <dbReference type="EMBL" id="VCU06948.1"/>
    </source>
</evidence>
<name>A0A447CP69_9BRAD</name>
<protein>
    <recommendedName>
        <fullName evidence="3">PBS lyase</fullName>
    </recommendedName>
</protein>
<comment type="caution">
    <text evidence="1">The sequence shown here is derived from an EMBL/GenBank/DDBJ whole genome shotgun (WGS) entry which is preliminary data.</text>
</comment>
<reference evidence="2" key="1">
    <citation type="submission" date="2018-10" db="EMBL/GenBank/DDBJ databases">
        <authorList>
            <person name="Peiro R."/>
            <person name="Begona"/>
            <person name="Cbmso G."/>
            <person name="Lopez M."/>
            <person name="Gonzalez S."/>
            <person name="Sacristan E."/>
            <person name="Castillo E."/>
        </authorList>
    </citation>
    <scope>NUCLEOTIDE SEQUENCE [LARGE SCALE GENOMIC DNA]</scope>
</reference>
<dbReference type="InterPro" id="IPR016024">
    <property type="entry name" value="ARM-type_fold"/>
</dbReference>
<dbReference type="SUPFAM" id="SSF48371">
    <property type="entry name" value="ARM repeat"/>
    <property type="match status" value="1"/>
</dbReference>
<gene>
    <name evidence="1" type="ORF">RHODGE_RHODGE_00038</name>
</gene>
<dbReference type="Pfam" id="PF13646">
    <property type="entry name" value="HEAT_2"/>
    <property type="match status" value="2"/>
</dbReference>
<dbReference type="AlphaFoldDB" id="A0A447CP69"/>